<evidence type="ECO:0000313" key="2">
    <source>
        <dbReference type="Proteomes" id="UP000785679"/>
    </source>
</evidence>
<dbReference type="Proteomes" id="UP000785679">
    <property type="component" value="Unassembled WGS sequence"/>
</dbReference>
<dbReference type="EMBL" id="RRYP01001691">
    <property type="protein sequence ID" value="TNV85608.1"/>
    <property type="molecule type" value="Genomic_DNA"/>
</dbReference>
<organism evidence="1 2">
    <name type="scientific">Halteria grandinella</name>
    <dbReference type="NCBI Taxonomy" id="5974"/>
    <lineage>
        <taxon>Eukaryota</taxon>
        <taxon>Sar</taxon>
        <taxon>Alveolata</taxon>
        <taxon>Ciliophora</taxon>
        <taxon>Intramacronucleata</taxon>
        <taxon>Spirotrichea</taxon>
        <taxon>Stichotrichia</taxon>
        <taxon>Sporadotrichida</taxon>
        <taxon>Halteriidae</taxon>
        <taxon>Halteria</taxon>
    </lineage>
</organism>
<protein>
    <submittedName>
        <fullName evidence="1">Uncharacterized protein</fullName>
    </submittedName>
</protein>
<proteinExistence type="predicted"/>
<evidence type="ECO:0000313" key="1">
    <source>
        <dbReference type="EMBL" id="TNV85608.1"/>
    </source>
</evidence>
<sequence>MAEESPTATSKLSKFDSEKEIILTKAKCILEKCTSLIHAISNLQKILTQKVQKFENKAKVILKNLECKLESYIISENKSLVE</sequence>
<comment type="caution">
    <text evidence="1">The sequence shown here is derived from an EMBL/GenBank/DDBJ whole genome shotgun (WGS) entry which is preliminary data.</text>
</comment>
<accession>A0A8J8T8U8</accession>
<reference evidence="1" key="1">
    <citation type="submission" date="2019-06" db="EMBL/GenBank/DDBJ databases">
        <authorList>
            <person name="Zheng W."/>
        </authorList>
    </citation>
    <scope>NUCLEOTIDE SEQUENCE</scope>
    <source>
        <strain evidence="1">QDHG01</strain>
    </source>
</reference>
<keyword evidence="2" id="KW-1185">Reference proteome</keyword>
<name>A0A8J8T8U8_HALGN</name>
<gene>
    <name evidence="1" type="ORF">FGO68_gene13601</name>
</gene>
<dbReference type="AlphaFoldDB" id="A0A8J8T8U8"/>